<dbReference type="UniPathway" id="UPA00704">
    <property type="reaction ID" value="UER00715"/>
</dbReference>
<dbReference type="GO" id="GO:0005524">
    <property type="term" value="F:ATP binding"/>
    <property type="evidence" value="ECO:0007669"/>
    <property type="project" value="UniProtKB-UniRule"/>
</dbReference>
<dbReference type="GO" id="GO:0016052">
    <property type="term" value="P:carbohydrate catabolic process"/>
    <property type="evidence" value="ECO:0007669"/>
    <property type="project" value="UniProtKB-ARBA"/>
</dbReference>
<accession>A0A3E0IL18</accession>
<evidence type="ECO:0000256" key="8">
    <source>
        <dbReference type="RuleBase" id="RU369061"/>
    </source>
</evidence>
<keyword evidence="2 7" id="KW-0808">Transferase</keyword>
<evidence type="ECO:0000256" key="5">
    <source>
        <dbReference type="ARBA" id="ARBA00022840"/>
    </source>
</evidence>
<evidence type="ECO:0000313" key="11">
    <source>
        <dbReference type="Proteomes" id="UP000256562"/>
    </source>
</evidence>
<evidence type="ECO:0000256" key="7">
    <source>
        <dbReference type="PIRNR" id="PIRNR000535"/>
    </source>
</evidence>
<dbReference type="NCBIfam" id="TIGR03168">
    <property type="entry name" value="1-PFK"/>
    <property type="match status" value="1"/>
</dbReference>
<evidence type="ECO:0000256" key="1">
    <source>
        <dbReference type="ARBA" id="ARBA00005380"/>
    </source>
</evidence>
<dbReference type="GO" id="GO:0009024">
    <property type="term" value="F:tagatose-6-phosphate kinase activity"/>
    <property type="evidence" value="ECO:0007669"/>
    <property type="project" value="UniProtKB-EC"/>
</dbReference>
<keyword evidence="7" id="KW-0423">Lactose metabolism</keyword>
<dbReference type="GO" id="GO:0005988">
    <property type="term" value="P:lactose metabolic process"/>
    <property type="evidence" value="ECO:0007669"/>
    <property type="project" value="UniProtKB-KW"/>
</dbReference>
<comment type="catalytic activity">
    <reaction evidence="6 8">
        <text>beta-D-fructose 1-phosphate + ATP = beta-D-fructose 1,6-bisphosphate + ADP + H(+)</text>
        <dbReference type="Rhea" id="RHEA:14213"/>
        <dbReference type="ChEBI" id="CHEBI:15378"/>
        <dbReference type="ChEBI" id="CHEBI:30616"/>
        <dbReference type="ChEBI" id="CHEBI:32966"/>
        <dbReference type="ChEBI" id="CHEBI:138881"/>
        <dbReference type="ChEBI" id="CHEBI:456216"/>
        <dbReference type="EC" id="2.7.1.56"/>
    </reaction>
</comment>
<evidence type="ECO:0000313" key="10">
    <source>
        <dbReference type="EMBL" id="REH89565.1"/>
    </source>
</evidence>
<dbReference type="OrthoDB" id="9801219at2"/>
<dbReference type="GO" id="GO:0008662">
    <property type="term" value="F:1-phosphofructokinase activity"/>
    <property type="evidence" value="ECO:0007669"/>
    <property type="project" value="UniProtKB-UniRule"/>
</dbReference>
<dbReference type="Gene3D" id="3.40.1190.20">
    <property type="match status" value="1"/>
</dbReference>
<dbReference type="InterPro" id="IPR017583">
    <property type="entry name" value="Tagatose/fructose_Pkinase"/>
</dbReference>
<dbReference type="GO" id="GO:0044281">
    <property type="term" value="P:small molecule metabolic process"/>
    <property type="evidence" value="ECO:0007669"/>
    <property type="project" value="UniProtKB-ARBA"/>
</dbReference>
<organism evidence="10 11">
    <name type="scientific">Staphylococcus felis</name>
    <dbReference type="NCBI Taxonomy" id="46127"/>
    <lineage>
        <taxon>Bacteria</taxon>
        <taxon>Bacillati</taxon>
        <taxon>Bacillota</taxon>
        <taxon>Bacilli</taxon>
        <taxon>Bacillales</taxon>
        <taxon>Staphylococcaceae</taxon>
        <taxon>Staphylococcus</taxon>
    </lineage>
</organism>
<comment type="pathway">
    <text evidence="7">Carbohydrate metabolism; D-tagatose 6-phosphate degradation; D-glyceraldehyde 3-phosphate and glycerone phosphate from D-tagatose 6-phosphate: step 1/2.</text>
</comment>
<sequence length="308" mass="33330">MIYTITLNPSLDYVMYMEGFEEGELNRAQTTQKFPGGKGINVSRVLHELGVDATALGFIGGYPGAMIEKALGEAGIKTDFIQVNDDTRMNVKLKDHCETEINAPGPKVTDEQRNLLFNQIKQTQAEDIVTIAGSIPSSLSSDIYAEMAEIVKQTGAQLVVDAEKHLMQSILPYRPLMIKPNLKELEEMFGVKIDAYQDVLHYGQKLIEQGAQSVLVSLGGDGAIYVDQDSAYHIVAPKGEAINTVGAGDSTVAGFLAGLATHQTLEGTLQLAIASGSATAFKDDLANKEEIDVLKRRVEVKVLTEEGV</sequence>
<evidence type="ECO:0000256" key="4">
    <source>
        <dbReference type="ARBA" id="ARBA00022777"/>
    </source>
</evidence>
<protein>
    <recommendedName>
        <fullName evidence="7">Tagatose-6-phosphate kinase</fullName>
        <ecNumber evidence="7">2.7.1.144</ecNumber>
    </recommendedName>
</protein>
<proteinExistence type="inferred from homology"/>
<gene>
    <name evidence="10" type="primary">pfkB</name>
    <name evidence="10" type="ORF">DOS83_13220</name>
</gene>
<evidence type="ECO:0000256" key="6">
    <source>
        <dbReference type="ARBA" id="ARBA00047745"/>
    </source>
</evidence>
<comment type="caution">
    <text evidence="10">The sequence shown here is derived from an EMBL/GenBank/DDBJ whole genome shotgun (WGS) entry which is preliminary data.</text>
</comment>
<dbReference type="InterPro" id="IPR022463">
    <property type="entry name" value="1-PFruKinase"/>
</dbReference>
<dbReference type="PROSITE" id="PS00583">
    <property type="entry name" value="PFKB_KINASES_1"/>
    <property type="match status" value="1"/>
</dbReference>
<keyword evidence="5 7" id="KW-0067">ATP-binding</keyword>
<dbReference type="CDD" id="cd01164">
    <property type="entry name" value="FruK_PfkB_like"/>
    <property type="match status" value="1"/>
</dbReference>
<dbReference type="InterPro" id="IPR029056">
    <property type="entry name" value="Ribokinase-like"/>
</dbReference>
<dbReference type="Proteomes" id="UP000256562">
    <property type="component" value="Unassembled WGS sequence"/>
</dbReference>
<dbReference type="AlphaFoldDB" id="A0A3E0IL18"/>
<dbReference type="PIRSF" id="PIRSF000535">
    <property type="entry name" value="1PFK/6PFK/LacC"/>
    <property type="match status" value="1"/>
</dbReference>
<evidence type="ECO:0000256" key="2">
    <source>
        <dbReference type="ARBA" id="ARBA00022679"/>
    </source>
</evidence>
<evidence type="ECO:0000259" key="9">
    <source>
        <dbReference type="Pfam" id="PF00294"/>
    </source>
</evidence>
<keyword evidence="3 7" id="KW-0547">Nucleotide-binding</keyword>
<dbReference type="FunFam" id="3.40.1190.20:FF:000001">
    <property type="entry name" value="Phosphofructokinase"/>
    <property type="match status" value="1"/>
</dbReference>
<dbReference type="EMBL" id="QKXQ01000677">
    <property type="protein sequence ID" value="REH89565.1"/>
    <property type="molecule type" value="Genomic_DNA"/>
</dbReference>
<dbReference type="PANTHER" id="PTHR46566">
    <property type="entry name" value="1-PHOSPHOFRUCTOKINASE-RELATED"/>
    <property type="match status" value="1"/>
</dbReference>
<dbReference type="PANTHER" id="PTHR46566:SF1">
    <property type="entry name" value="1-PHOSPHOFRUCTOKINASE"/>
    <property type="match status" value="1"/>
</dbReference>
<dbReference type="InterPro" id="IPR011611">
    <property type="entry name" value="PfkB_dom"/>
</dbReference>
<dbReference type="NCBIfam" id="TIGR03828">
    <property type="entry name" value="pfkB"/>
    <property type="match status" value="1"/>
</dbReference>
<feature type="domain" description="Carbohydrate kinase PfkB" evidence="9">
    <location>
        <begin position="7"/>
        <end position="284"/>
    </location>
</feature>
<dbReference type="GO" id="GO:0005829">
    <property type="term" value="C:cytosol"/>
    <property type="evidence" value="ECO:0007669"/>
    <property type="project" value="TreeGrafter"/>
</dbReference>
<dbReference type="PROSITE" id="PS00584">
    <property type="entry name" value="PFKB_KINASES_2"/>
    <property type="match status" value="1"/>
</dbReference>
<dbReference type="GO" id="GO:2001059">
    <property type="term" value="P:D-tagatose 6-phosphate catabolic process"/>
    <property type="evidence" value="ECO:0007669"/>
    <property type="project" value="UniProtKB-UniPathway"/>
</dbReference>
<reference evidence="10 11" key="1">
    <citation type="journal article" date="2018" name="Vet. Microbiol.">
        <title>Characterisation of Staphylococcus felis isolated from cats using whole genome sequencing.</title>
        <authorList>
            <person name="Worthing K."/>
            <person name="Pang S."/>
            <person name="Trott D.J."/>
            <person name="Abraham S."/>
            <person name="Coombs G.W."/>
            <person name="Jordan D."/>
            <person name="McIntyre L."/>
            <person name="Davies M.R."/>
            <person name="Norris J."/>
        </authorList>
    </citation>
    <scope>NUCLEOTIDE SEQUENCE [LARGE SCALE GENOMIC DNA]</scope>
    <source>
        <strain evidence="10 11">F9</strain>
    </source>
</reference>
<keyword evidence="4 8" id="KW-0418">Kinase</keyword>
<dbReference type="Pfam" id="PF00294">
    <property type="entry name" value="PfkB"/>
    <property type="match status" value="1"/>
</dbReference>
<evidence type="ECO:0000256" key="3">
    <source>
        <dbReference type="ARBA" id="ARBA00022741"/>
    </source>
</evidence>
<name>A0A3E0IL18_9STAP</name>
<dbReference type="RefSeq" id="WP_116095355.1">
    <property type="nucleotide sequence ID" value="NZ_QKXQ01000677.1"/>
</dbReference>
<dbReference type="InterPro" id="IPR002173">
    <property type="entry name" value="Carboh/pur_kinase_PfkB_CS"/>
</dbReference>
<dbReference type="SUPFAM" id="SSF53613">
    <property type="entry name" value="Ribokinase-like"/>
    <property type="match status" value="1"/>
</dbReference>
<comment type="catalytic activity">
    <reaction evidence="7">
        <text>D-tagatofuranose 6-phosphate + ATP = D-tagatofuranose 1,6-bisphosphate + ADP + H(+)</text>
        <dbReference type="Rhea" id="RHEA:12420"/>
        <dbReference type="ChEBI" id="CHEBI:15378"/>
        <dbReference type="ChEBI" id="CHEBI:30616"/>
        <dbReference type="ChEBI" id="CHEBI:58694"/>
        <dbReference type="ChEBI" id="CHEBI:58695"/>
        <dbReference type="ChEBI" id="CHEBI:456216"/>
        <dbReference type="EC" id="2.7.1.144"/>
    </reaction>
</comment>
<comment type="similarity">
    <text evidence="7">Belongs to the carbohydrate kinase PfkB family. LacC subfamily.</text>
</comment>
<comment type="similarity">
    <text evidence="1">Belongs to the carbohydrate kinase pfkB family.</text>
</comment>
<dbReference type="EC" id="2.7.1.144" evidence="7"/>
<comment type="function">
    <text evidence="8">Catalyzes the ATP-dependent phosphorylation of fructose-l-phosphate to fructose-l,6-bisphosphate.</text>
</comment>